<dbReference type="InterPro" id="IPR016024">
    <property type="entry name" value="ARM-type_fold"/>
</dbReference>
<dbReference type="GO" id="GO:0006606">
    <property type="term" value="P:protein import into nucleus"/>
    <property type="evidence" value="ECO:0007669"/>
    <property type="project" value="InterPro"/>
</dbReference>
<evidence type="ECO:0000256" key="2">
    <source>
        <dbReference type="ARBA" id="ARBA00022448"/>
    </source>
</evidence>
<dbReference type="Proteomes" id="UP000011014">
    <property type="component" value="Unassembled WGS sequence"/>
</dbReference>
<proteinExistence type="predicted"/>
<dbReference type="Pfam" id="PF18829">
    <property type="entry name" value="Importin_rep_6"/>
    <property type="match status" value="1"/>
</dbReference>
<keyword evidence="5" id="KW-0653">Protein transport</keyword>
<organism evidence="6">
    <name type="scientific">Oikopleura dioica</name>
    <name type="common">Tunicate</name>
    <dbReference type="NCBI Taxonomy" id="34765"/>
    <lineage>
        <taxon>Eukaryota</taxon>
        <taxon>Metazoa</taxon>
        <taxon>Chordata</taxon>
        <taxon>Tunicata</taxon>
        <taxon>Appendicularia</taxon>
        <taxon>Copelata</taxon>
        <taxon>Oikopleuridae</taxon>
        <taxon>Oikopleura</taxon>
    </lineage>
</organism>
<dbReference type="AlphaFoldDB" id="E4YKC0"/>
<dbReference type="InterPro" id="IPR011989">
    <property type="entry name" value="ARM-like"/>
</dbReference>
<evidence type="ECO:0000313" key="6">
    <source>
        <dbReference type="EMBL" id="CBY35931.1"/>
    </source>
</evidence>
<comment type="subcellular location">
    <subcellularLocation>
        <location evidence="1">Cytoplasm</location>
    </subcellularLocation>
</comment>
<evidence type="ECO:0000256" key="5">
    <source>
        <dbReference type="ARBA" id="ARBA00022927"/>
    </source>
</evidence>
<sequence>MLPYLQDDHPRVRHAACNCVGQLSTDLSPEMQKMFHSEILQNLVPVLDDQCTRVRTHAGAALVNFIDDAPKSVLMPYLEPLCQKLAAVLQQHLQSTGPFMVLEQLCTTVAAVADKIEKDFSSQYDLFMPNLMSLLKATENAKVPENEDLRLLRGKAIECVSLIGLAVGKEHFLADGHGIMKQLVNTQQDINSWSDDDPQISYMISAWARLCQILGDEFHQYLPLVMGPLMKAARFQPQVKVVDPDDEEKEDDENWEFVNLGGGQSFGIASAGLEEKSTACSMLVCYVKELGGKFGDYVEEVATLMIPLLKFYFFDAVRCSAAQAIGPLISATAESKGLDAAIELWKHAFAEILSALEAEPENEIVGFLFGAIAEVSEILGKNFLGNEENTAKVFEYVGNRLTEHIERSNTRIKARTDDDYDDEVEEDLQVEDEEDSFVLNKISDVFHSSFGLLGGALLPFFEKFMKDQMVELIKPQRVWSDRQWGLCLWDDIIEFCGEESWQYSDLYLQALARGINDQQPEVRQAASYGVGILGKCGPQAAQQMLGPFVEQLAKVIEGPLGRGGENPEQVEATENAISAVAKILQHRPNTASLEDWLERFLTWLPVCEDTEESVNTYSFLANLLEYGNATAHAHTNRIIYLLTEALTSGGLEEDEEAFERVKRICGSVKDGNRELWNAVLGQVNLDRLPADLKN</sequence>
<dbReference type="GO" id="GO:0005737">
    <property type="term" value="C:cytoplasm"/>
    <property type="evidence" value="ECO:0007669"/>
    <property type="project" value="UniProtKB-SubCell"/>
</dbReference>
<name>E4YKC0_OIKDI</name>
<dbReference type="InterPro" id="IPR040122">
    <property type="entry name" value="Importin_beta"/>
</dbReference>
<dbReference type="GO" id="GO:0005634">
    <property type="term" value="C:nucleus"/>
    <property type="evidence" value="ECO:0007669"/>
    <property type="project" value="UniProtKB-SubCell"/>
</dbReference>
<evidence type="ECO:0000256" key="4">
    <source>
        <dbReference type="ARBA" id="ARBA00022737"/>
    </source>
</evidence>
<keyword evidence="4" id="KW-0677">Repeat</keyword>
<dbReference type="SUPFAM" id="SSF48371">
    <property type="entry name" value="ARM repeat"/>
    <property type="match status" value="2"/>
</dbReference>
<evidence type="ECO:0008006" key="7">
    <source>
        <dbReference type="Google" id="ProtNLM"/>
    </source>
</evidence>
<dbReference type="PANTHER" id="PTHR10527">
    <property type="entry name" value="IMPORTIN BETA"/>
    <property type="match status" value="1"/>
</dbReference>
<reference evidence="6" key="1">
    <citation type="journal article" date="2010" name="Science">
        <title>Plasticity of animal genome architecture unmasked by rapid evolution of a pelagic tunicate.</title>
        <authorList>
            <person name="Denoeud F."/>
            <person name="Henriet S."/>
            <person name="Mungpakdee S."/>
            <person name="Aury J.M."/>
            <person name="Da Silva C."/>
            <person name="Brinkmann H."/>
            <person name="Mikhaleva J."/>
            <person name="Olsen L.C."/>
            <person name="Jubin C."/>
            <person name="Canestro C."/>
            <person name="Bouquet J.M."/>
            <person name="Danks G."/>
            <person name="Poulain J."/>
            <person name="Campsteijn C."/>
            <person name="Adamski M."/>
            <person name="Cross I."/>
            <person name="Yadetie F."/>
            <person name="Muffato M."/>
            <person name="Louis A."/>
            <person name="Butcher S."/>
            <person name="Tsagkogeorga G."/>
            <person name="Konrad A."/>
            <person name="Singh S."/>
            <person name="Jensen M.F."/>
            <person name="Cong E.H."/>
            <person name="Eikeseth-Otteraa H."/>
            <person name="Noel B."/>
            <person name="Anthouard V."/>
            <person name="Porcel B.M."/>
            <person name="Kachouri-Lafond R."/>
            <person name="Nishino A."/>
            <person name="Ugolini M."/>
            <person name="Chourrout P."/>
            <person name="Nishida H."/>
            <person name="Aasland R."/>
            <person name="Huzurbazar S."/>
            <person name="Westhof E."/>
            <person name="Delsuc F."/>
            <person name="Lehrach H."/>
            <person name="Reinhardt R."/>
            <person name="Weissenbach J."/>
            <person name="Roy S.W."/>
            <person name="Artiguenave F."/>
            <person name="Postlethwait J.H."/>
            <person name="Manak J.R."/>
            <person name="Thompson E.M."/>
            <person name="Jaillon O."/>
            <person name="Du Pasquier L."/>
            <person name="Boudinot P."/>
            <person name="Liberles D.A."/>
            <person name="Volff J.N."/>
            <person name="Philippe H."/>
            <person name="Lenhard B."/>
            <person name="Roest Crollius H."/>
            <person name="Wincker P."/>
            <person name="Chourrout D."/>
        </authorList>
    </citation>
    <scope>NUCLEOTIDE SEQUENCE [LARGE SCALE GENOMIC DNA]</scope>
</reference>
<dbReference type="EMBL" id="FN654697">
    <property type="protein sequence ID" value="CBY35931.1"/>
    <property type="molecule type" value="Genomic_DNA"/>
</dbReference>
<evidence type="ECO:0000256" key="3">
    <source>
        <dbReference type="ARBA" id="ARBA00022490"/>
    </source>
</evidence>
<gene>
    <name evidence="6" type="ORF">GSOID_T00028406001</name>
</gene>
<dbReference type="Gene3D" id="1.25.10.10">
    <property type="entry name" value="Leucine-rich Repeat Variant"/>
    <property type="match status" value="1"/>
</dbReference>
<evidence type="ECO:0000256" key="1">
    <source>
        <dbReference type="ARBA" id="ARBA00004496"/>
    </source>
</evidence>
<keyword evidence="3" id="KW-0963">Cytoplasm</keyword>
<keyword evidence="2" id="KW-0813">Transport</keyword>
<accession>E4YKC0</accession>
<dbReference type="InterPro" id="IPR000357">
    <property type="entry name" value="HEAT"/>
</dbReference>
<dbReference type="Pfam" id="PF02985">
    <property type="entry name" value="HEAT"/>
    <property type="match status" value="1"/>
</dbReference>
<protein>
    <recommendedName>
        <fullName evidence="7">TOG domain-containing protein</fullName>
    </recommendedName>
</protein>
<dbReference type="InterPro" id="IPR041389">
    <property type="entry name" value="Importin_rep_6"/>
</dbReference>